<accession>A0ABT9JCI6</accession>
<dbReference type="PANTHER" id="PTHR12993">
    <property type="entry name" value="N-ACETYLGLUCOSAMINYL-PHOSPHATIDYLINOSITOL DE-N-ACETYLASE-RELATED"/>
    <property type="match status" value="1"/>
</dbReference>
<dbReference type="Pfam" id="PF02585">
    <property type="entry name" value="PIG-L"/>
    <property type="match status" value="1"/>
</dbReference>
<evidence type="ECO:0000313" key="2">
    <source>
        <dbReference type="Proteomes" id="UP001224997"/>
    </source>
</evidence>
<sequence>MTDDRGERIVMTVFAHPDDAELCCFGLLAKLRKSGWRVVLVIATLGENGADATAWSREAEARAAAEGLGAEIVFGQFRDGYVPRSAELVGWVEALLEAYRPQMIISHFSGDSRTTHQDHAAVEAAAQIAARRAWWRPTLLLAEGLDNDVSFRPNWFVDITDEFASKMIAIGLHASQGGKYYMAPDYLEVRARKWSLNFRIPPGQPLSKCYWEAFQLVQHAI</sequence>
<dbReference type="InterPro" id="IPR024078">
    <property type="entry name" value="LmbE-like_dom_sf"/>
</dbReference>
<dbReference type="Gene3D" id="3.40.50.10320">
    <property type="entry name" value="LmbE-like"/>
    <property type="match status" value="1"/>
</dbReference>
<dbReference type="Proteomes" id="UP001224997">
    <property type="component" value="Unassembled WGS sequence"/>
</dbReference>
<dbReference type="SUPFAM" id="SSF102588">
    <property type="entry name" value="LmbE-like"/>
    <property type="match status" value="1"/>
</dbReference>
<evidence type="ECO:0000313" key="1">
    <source>
        <dbReference type="EMBL" id="MDP5307518.1"/>
    </source>
</evidence>
<dbReference type="PANTHER" id="PTHR12993:SF11">
    <property type="entry name" value="N-ACETYLGLUCOSAMINYL-PHOSPHATIDYLINOSITOL DE-N-ACETYLASE"/>
    <property type="match status" value="1"/>
</dbReference>
<reference evidence="1 2" key="1">
    <citation type="submission" date="2023-08" db="EMBL/GenBank/DDBJ databases">
        <authorList>
            <person name="Park J.-S."/>
        </authorList>
    </citation>
    <scope>NUCLEOTIDE SEQUENCE [LARGE SCALE GENOMIC DNA]</scope>
    <source>
        <strain evidence="1 2">2205BS29-5</strain>
    </source>
</reference>
<gene>
    <name evidence="1" type="ORF">Q5Y72_10485</name>
</gene>
<dbReference type="EMBL" id="JAVAMQ010000008">
    <property type="protein sequence ID" value="MDP5307518.1"/>
    <property type="molecule type" value="Genomic_DNA"/>
</dbReference>
<organism evidence="1 2">
    <name type="scientific">Paracoccus spongiarum</name>
    <dbReference type="NCBI Taxonomy" id="3064387"/>
    <lineage>
        <taxon>Bacteria</taxon>
        <taxon>Pseudomonadati</taxon>
        <taxon>Pseudomonadota</taxon>
        <taxon>Alphaproteobacteria</taxon>
        <taxon>Rhodobacterales</taxon>
        <taxon>Paracoccaceae</taxon>
        <taxon>Paracoccus</taxon>
    </lineage>
</organism>
<proteinExistence type="predicted"/>
<protein>
    <submittedName>
        <fullName evidence="1">PIG-L deacetylase family protein</fullName>
    </submittedName>
</protein>
<keyword evidence="2" id="KW-1185">Reference proteome</keyword>
<name>A0ABT9JCI6_9RHOB</name>
<dbReference type="InterPro" id="IPR003737">
    <property type="entry name" value="GlcNAc_PI_deacetylase-related"/>
</dbReference>
<comment type="caution">
    <text evidence="1">The sequence shown here is derived from an EMBL/GenBank/DDBJ whole genome shotgun (WGS) entry which is preliminary data.</text>
</comment>
<dbReference type="RefSeq" id="WP_305963367.1">
    <property type="nucleotide sequence ID" value="NZ_JAVAMQ010000008.1"/>
</dbReference>